<evidence type="ECO:0000256" key="2">
    <source>
        <dbReference type="ARBA" id="ARBA00022833"/>
    </source>
</evidence>
<feature type="domain" description="RING-type" evidence="6">
    <location>
        <begin position="1216"/>
        <end position="1272"/>
    </location>
</feature>
<dbReference type="PANTHER" id="PTHR15439:SF22">
    <property type="entry name" value="C3H1-TYPE DOMAIN-CONTAINING PROTEIN-RELATED"/>
    <property type="match status" value="1"/>
</dbReference>
<feature type="region of interest" description="Disordered" evidence="5">
    <location>
        <begin position="733"/>
        <end position="782"/>
    </location>
</feature>
<sequence length="1282" mass="146184">MSGKRKNSNQNYFAPDYNEDEASRWTNNRRRKKIKELELKYSSNNIRNNLIEDNVGVKTNSLNASEVSSLDNVFHVESNINFSDHVPHTYNSTPMSVNNTNDRFQECTLEDNQVSSDGKNQKSSDNENEESSNEENLDSSVEENEESSDEENLDSSDEENQESTDEEVIVDNANIHHGCFTKDNRIMFPSSELSVSDVLLMIKGFNIKFGTTRAMQQALLDFVKVLAGPNFELWDYSTYKLSKTLAPPKETIQKKYYCTECSILLIDLDISRTKKIKVLCHECQKMYEITSESHNYIIALDIKFQLNNLFNQPHIQKSMKINFEKIHNKTTSSISDITDSILFNENIKDPDIMTFNFSADGAQLFESSQKSMWPLQLTLNCLNGKDRFKYPILVALWETEHEPSAKFMNFYLSELKVQCDRINENGIQIVDNINGEITNWRMICPFSANVDTVARPIMQNRIQFNGYYGCSWCYHPGLYTVTMRYPLLDQRVPDPVLRSHTSHLEDLEWVKSSGCLSERGVKGPCSLLDLKNFDIVWNLPPDYMHGSLMGVTKQLHASWKKSLKKEKYNRLIERMSNIRLTNAFQRSLRSLKFVGKYKALEWKMWLLYRDMANKANDNTPNENGDTSDQTNGKTNKKTVEPSKKNFKLNDEILKGHKVIVKSPSLKSTIDNQSVPKITEQSSPDHLVTAQGTGQESFDQLTTVQAPPNACETMVPNSLTLQQDSLEQKISAPGSKFVAKNSQKRKIKPDNIQSSSKKKKIDPNIQSQIKKSSTPKKASVKESEIVKASKSKLSSEKKTQVVKTSSNKVTSGKGTQVKKLSTSKVVPSKDSALIKSLQDEIEIWEHNDAIKNKKIASLEKLNMELQEEVIERFKQINSLGKFDEIAQPTVDGPAAVGYHDTITNKVHCGGDVWVDKVCYDNASEKGIMKFNLFVTNILMGIFEASELKLCSISGRGCNRTGGKPKQILDPTKRKAVTSISEFFLKSRNFDDITIIQHIDQIKVHIRTKIAEVIRSEEVKDAIATAKAEGIELIKPIRKTKRKPRMKDNIKEDDEKESDDNESNDNKEDDEEDDEEVSEEDGEEDEENNGTHQDEQLRDGDDENFQPGRQSPNIFDATQADQPSNEPEVSGRENHNLRRPREDVPDGERPSRQKRRRLNLKQKLHDDEEVIASSAAKIASLSQELAESREREATLRAEIERESAFRQQLDDLKNAQKCRLCLNPDTPSVMIWDACRYASACEECFESYKVRARKKYMSTHDNKVAIGYQCPICRTFGLVGRIYY</sequence>
<feature type="region of interest" description="Disordered" evidence="5">
    <location>
        <begin position="670"/>
        <end position="699"/>
    </location>
</feature>
<keyword evidence="1 3" id="KW-0479">Metal-binding</keyword>
<reference evidence="7 8" key="1">
    <citation type="journal article" date="2024" name="bioRxiv">
        <title>A reference genome for Trichogramma kaykai: A tiny desert-dwelling parasitoid wasp with competing sex-ratio distorters.</title>
        <authorList>
            <person name="Culotta J."/>
            <person name="Lindsey A.R."/>
        </authorList>
    </citation>
    <scope>NUCLEOTIDE SEQUENCE [LARGE SCALE GENOMIC DNA]</scope>
    <source>
        <strain evidence="7 8">KSX58</strain>
    </source>
</reference>
<dbReference type="InterPro" id="IPR001841">
    <property type="entry name" value="Znf_RING"/>
</dbReference>
<comment type="caution">
    <text evidence="7">The sequence shown here is derived from an EMBL/GenBank/DDBJ whole genome shotgun (WGS) entry which is preliminary data.</text>
</comment>
<dbReference type="InterPro" id="IPR033489">
    <property type="entry name" value="RBBP6"/>
</dbReference>
<feature type="region of interest" description="Disordered" evidence="5">
    <location>
        <begin position="1"/>
        <end position="29"/>
    </location>
</feature>
<dbReference type="PANTHER" id="PTHR15439">
    <property type="entry name" value="RETINOBLASTOMA-BINDING PROTEIN 6"/>
    <property type="match status" value="1"/>
</dbReference>
<evidence type="ECO:0000256" key="3">
    <source>
        <dbReference type="PROSITE-ProRule" id="PRU00175"/>
    </source>
</evidence>
<dbReference type="EMBL" id="JBJJXI010000059">
    <property type="protein sequence ID" value="KAL3398994.1"/>
    <property type="molecule type" value="Genomic_DNA"/>
</dbReference>
<dbReference type="Proteomes" id="UP001627154">
    <property type="component" value="Unassembled WGS sequence"/>
</dbReference>
<evidence type="ECO:0000259" key="6">
    <source>
        <dbReference type="PROSITE" id="PS50089"/>
    </source>
</evidence>
<feature type="compositionally biased region" description="Acidic residues" evidence="5">
    <location>
        <begin position="1049"/>
        <end position="1086"/>
    </location>
</feature>
<feature type="compositionally biased region" description="Acidic residues" evidence="5">
    <location>
        <begin position="126"/>
        <end position="169"/>
    </location>
</feature>
<evidence type="ECO:0000256" key="5">
    <source>
        <dbReference type="SAM" id="MobiDB-lite"/>
    </source>
</evidence>
<accession>A0ABD2X0U9</accession>
<evidence type="ECO:0000313" key="8">
    <source>
        <dbReference type="Proteomes" id="UP001627154"/>
    </source>
</evidence>
<dbReference type="PROSITE" id="PS50089">
    <property type="entry name" value="ZF_RING_2"/>
    <property type="match status" value="1"/>
</dbReference>
<feature type="compositionally biased region" description="Polar residues" evidence="5">
    <location>
        <begin position="763"/>
        <end position="775"/>
    </location>
</feature>
<dbReference type="GO" id="GO:0008270">
    <property type="term" value="F:zinc ion binding"/>
    <property type="evidence" value="ECO:0007669"/>
    <property type="project" value="UniProtKB-KW"/>
</dbReference>
<feature type="region of interest" description="Disordered" evidence="5">
    <location>
        <begin position="1038"/>
        <end position="1154"/>
    </location>
</feature>
<keyword evidence="2" id="KW-0862">Zinc</keyword>
<evidence type="ECO:0000256" key="4">
    <source>
        <dbReference type="SAM" id="Coils"/>
    </source>
</evidence>
<evidence type="ECO:0000313" key="7">
    <source>
        <dbReference type="EMBL" id="KAL3398994.1"/>
    </source>
</evidence>
<name>A0ABD2X0U9_9HYME</name>
<keyword evidence="4" id="KW-0175">Coiled coil</keyword>
<organism evidence="7 8">
    <name type="scientific">Trichogramma kaykai</name>
    <dbReference type="NCBI Taxonomy" id="54128"/>
    <lineage>
        <taxon>Eukaryota</taxon>
        <taxon>Metazoa</taxon>
        <taxon>Ecdysozoa</taxon>
        <taxon>Arthropoda</taxon>
        <taxon>Hexapoda</taxon>
        <taxon>Insecta</taxon>
        <taxon>Pterygota</taxon>
        <taxon>Neoptera</taxon>
        <taxon>Endopterygota</taxon>
        <taxon>Hymenoptera</taxon>
        <taxon>Apocrita</taxon>
        <taxon>Proctotrupomorpha</taxon>
        <taxon>Chalcidoidea</taxon>
        <taxon>Trichogrammatidae</taxon>
        <taxon>Trichogramma</taxon>
    </lineage>
</organism>
<feature type="compositionally biased region" description="Polar residues" evidence="5">
    <location>
        <begin position="616"/>
        <end position="633"/>
    </location>
</feature>
<feature type="region of interest" description="Disordered" evidence="5">
    <location>
        <begin position="110"/>
        <end position="169"/>
    </location>
</feature>
<keyword evidence="8" id="KW-1185">Reference proteome</keyword>
<dbReference type="InterPro" id="IPR013083">
    <property type="entry name" value="Znf_RING/FYVE/PHD"/>
</dbReference>
<proteinExistence type="predicted"/>
<dbReference type="Gene3D" id="3.30.40.10">
    <property type="entry name" value="Zinc/RING finger domain, C3HC4 (zinc finger)"/>
    <property type="match status" value="1"/>
</dbReference>
<evidence type="ECO:0000256" key="1">
    <source>
        <dbReference type="ARBA" id="ARBA00022771"/>
    </source>
</evidence>
<feature type="compositionally biased region" description="Basic and acidic residues" evidence="5">
    <location>
        <begin position="1127"/>
        <end position="1149"/>
    </location>
</feature>
<protein>
    <recommendedName>
        <fullName evidence="6">RING-type domain-containing protein</fullName>
    </recommendedName>
</protein>
<feature type="coiled-coil region" evidence="4">
    <location>
        <begin position="1169"/>
        <end position="1196"/>
    </location>
</feature>
<feature type="region of interest" description="Disordered" evidence="5">
    <location>
        <begin position="616"/>
        <end position="643"/>
    </location>
</feature>
<gene>
    <name evidence="7" type="ORF">TKK_008078</name>
</gene>
<keyword evidence="1 3" id="KW-0863">Zinc-finger</keyword>